<evidence type="ECO:0000313" key="7">
    <source>
        <dbReference type="Proteomes" id="UP000799778"/>
    </source>
</evidence>
<proteinExistence type="predicted"/>
<feature type="region of interest" description="Disordered" evidence="4">
    <location>
        <begin position="718"/>
        <end position="758"/>
    </location>
</feature>
<gene>
    <name evidence="6" type="ORF">BU24DRAFT_477438</name>
</gene>
<dbReference type="PRINTS" id="PR00419">
    <property type="entry name" value="ADXRDTASE"/>
</dbReference>
<accession>A0A6A5Y5G6</accession>
<dbReference type="Gene3D" id="3.50.50.60">
    <property type="entry name" value="FAD/NAD(P)-binding domain"/>
    <property type="match status" value="2"/>
</dbReference>
<dbReference type="Pfam" id="PF07992">
    <property type="entry name" value="Pyr_redox_2"/>
    <property type="match status" value="1"/>
</dbReference>
<dbReference type="InterPro" id="IPR023753">
    <property type="entry name" value="FAD/NAD-binding_dom"/>
</dbReference>
<keyword evidence="1" id="KW-0285">Flavoprotein</keyword>
<evidence type="ECO:0000313" key="6">
    <source>
        <dbReference type="EMBL" id="KAF2020277.1"/>
    </source>
</evidence>
<dbReference type="PANTHER" id="PTHR23023">
    <property type="entry name" value="DIMETHYLANILINE MONOOXYGENASE"/>
    <property type="match status" value="1"/>
</dbReference>
<sequence length="758" mass="83917">MTSNSPKRSVAIVGAGPSGLVAAKKLLQTGVLDVTIFEGHEGVGGLWAKDGPINPEMRANFSKFTVAFSDLSWQSILLDGISAPVYPKASMVEKYLQEYASRFDEKEEALEFDYLVVASGYLSTPRELNCEMDKAMRFGSSVPILHSTEVRNLNQLFPNQSDSFEPETSRVLVVGGSHSGSEIATTIALLASDARWKPGSSILRESSNLEVFHVTSHQMHAVPAFSRDYRAKSPAFQPLDYKLHDRASRPAEQLSFSCNLTGPVESKIVKTMLKAFVEGSTEDDGIENELPPYAVVSETYPQFVKSHVIRPVVGEVIRLGSDLNRLRAVATVSLDGKTTKIDNISAVINATGYDSCGSLSFLSKEVKDELEFDASNHRLPLVLDSSYMSQRETVPDIAALGFTGVNWGVMEMKSRAIAAKWSSSSPKESQDKSISNGIAKYIQEVRTAMRLGRKEHIPQIIFSDYMGIMEQAARELNLEKLNGNYDEFAGMVCAARYADSKDDSSEAKKTLSSLSLIEKRAHKDGLYLARSVFHGLLGSWKGTGGEDDFHSLPEAVHFHPRYPTSKEYEFEYLVVESMVEESLNGKPRTMETHTIMRYDEKSDEISVWSANESTLEAEGLIYRLSFAQGESNITNGSTCSAKIIRIGNAEENAVMLNHYVFDFQGAILKSFCIVEETRPGKTCPTQYVRIQNRDPLQKNAKFDVSAAFNQATPIQISHPPFLPKHATLSSPEQPKKASLDTPQMLRVGRPSRERTLSY</sequence>
<feature type="domain" description="FAD/NAD(P)-binding" evidence="5">
    <location>
        <begin position="9"/>
        <end position="194"/>
    </location>
</feature>
<dbReference type="AlphaFoldDB" id="A0A6A5Y5G6"/>
<dbReference type="OrthoDB" id="66881at2759"/>
<organism evidence="6 7">
    <name type="scientific">Aaosphaeria arxii CBS 175.79</name>
    <dbReference type="NCBI Taxonomy" id="1450172"/>
    <lineage>
        <taxon>Eukaryota</taxon>
        <taxon>Fungi</taxon>
        <taxon>Dikarya</taxon>
        <taxon>Ascomycota</taxon>
        <taxon>Pezizomycotina</taxon>
        <taxon>Dothideomycetes</taxon>
        <taxon>Pleosporomycetidae</taxon>
        <taxon>Pleosporales</taxon>
        <taxon>Pleosporales incertae sedis</taxon>
        <taxon>Aaosphaeria</taxon>
    </lineage>
</organism>
<dbReference type="InterPro" id="IPR050346">
    <property type="entry name" value="FMO-like"/>
</dbReference>
<evidence type="ECO:0000256" key="1">
    <source>
        <dbReference type="ARBA" id="ARBA00022630"/>
    </source>
</evidence>
<name>A0A6A5Y5G6_9PLEO</name>
<reference evidence="6" key="1">
    <citation type="journal article" date="2020" name="Stud. Mycol.">
        <title>101 Dothideomycetes genomes: a test case for predicting lifestyles and emergence of pathogens.</title>
        <authorList>
            <person name="Haridas S."/>
            <person name="Albert R."/>
            <person name="Binder M."/>
            <person name="Bloem J."/>
            <person name="Labutti K."/>
            <person name="Salamov A."/>
            <person name="Andreopoulos B."/>
            <person name="Baker S."/>
            <person name="Barry K."/>
            <person name="Bills G."/>
            <person name="Bluhm B."/>
            <person name="Cannon C."/>
            <person name="Castanera R."/>
            <person name="Culley D."/>
            <person name="Daum C."/>
            <person name="Ezra D."/>
            <person name="Gonzalez J."/>
            <person name="Henrissat B."/>
            <person name="Kuo A."/>
            <person name="Liang C."/>
            <person name="Lipzen A."/>
            <person name="Lutzoni F."/>
            <person name="Magnuson J."/>
            <person name="Mondo S."/>
            <person name="Nolan M."/>
            <person name="Ohm R."/>
            <person name="Pangilinan J."/>
            <person name="Park H.-J."/>
            <person name="Ramirez L."/>
            <person name="Alfaro M."/>
            <person name="Sun H."/>
            <person name="Tritt A."/>
            <person name="Yoshinaga Y."/>
            <person name="Zwiers L.-H."/>
            <person name="Turgeon B."/>
            <person name="Goodwin S."/>
            <person name="Spatafora J."/>
            <person name="Crous P."/>
            <person name="Grigoriev I."/>
        </authorList>
    </citation>
    <scope>NUCLEOTIDE SEQUENCE</scope>
    <source>
        <strain evidence="6">CBS 175.79</strain>
    </source>
</reference>
<evidence type="ECO:0000256" key="3">
    <source>
        <dbReference type="ARBA" id="ARBA00023002"/>
    </source>
</evidence>
<dbReference type="SUPFAM" id="SSF51905">
    <property type="entry name" value="FAD/NAD(P)-binding domain"/>
    <property type="match status" value="1"/>
</dbReference>
<dbReference type="GeneID" id="54290387"/>
<evidence type="ECO:0000256" key="4">
    <source>
        <dbReference type="SAM" id="MobiDB-lite"/>
    </source>
</evidence>
<dbReference type="Proteomes" id="UP000799778">
    <property type="component" value="Unassembled WGS sequence"/>
</dbReference>
<evidence type="ECO:0000256" key="2">
    <source>
        <dbReference type="ARBA" id="ARBA00022827"/>
    </source>
</evidence>
<evidence type="ECO:0000259" key="5">
    <source>
        <dbReference type="Pfam" id="PF07992"/>
    </source>
</evidence>
<dbReference type="InterPro" id="IPR036188">
    <property type="entry name" value="FAD/NAD-bd_sf"/>
</dbReference>
<keyword evidence="3" id="KW-0560">Oxidoreductase</keyword>
<keyword evidence="2" id="KW-0274">FAD</keyword>
<dbReference type="RefSeq" id="XP_033388616.1">
    <property type="nucleotide sequence ID" value="XM_033532990.1"/>
</dbReference>
<dbReference type="EMBL" id="ML978067">
    <property type="protein sequence ID" value="KAF2020277.1"/>
    <property type="molecule type" value="Genomic_DNA"/>
</dbReference>
<keyword evidence="7" id="KW-1185">Reference proteome</keyword>
<dbReference type="GO" id="GO:0016491">
    <property type="term" value="F:oxidoreductase activity"/>
    <property type="evidence" value="ECO:0007669"/>
    <property type="project" value="UniProtKB-KW"/>
</dbReference>
<protein>
    <recommendedName>
        <fullName evidence="5">FAD/NAD(P)-binding domain-containing protein</fullName>
    </recommendedName>
</protein>